<keyword evidence="2" id="KW-1185">Reference proteome</keyword>
<gene>
    <name evidence="1" type="ORF">DICPUDRAFT_148030</name>
</gene>
<name>F0ZA22_DICPU</name>
<dbReference type="AlphaFoldDB" id="F0ZA22"/>
<dbReference type="GeneID" id="10510152"/>
<dbReference type="RefSeq" id="XP_003284247.1">
    <property type="nucleotide sequence ID" value="XM_003284199.1"/>
</dbReference>
<evidence type="ECO:0000313" key="2">
    <source>
        <dbReference type="Proteomes" id="UP000001064"/>
    </source>
</evidence>
<protein>
    <submittedName>
        <fullName evidence="1">Uncharacterized protein</fullName>
    </submittedName>
</protein>
<proteinExistence type="predicted"/>
<accession>F0ZA22</accession>
<dbReference type="Proteomes" id="UP000001064">
    <property type="component" value="Unassembled WGS sequence"/>
</dbReference>
<organism evidence="1 2">
    <name type="scientific">Dictyostelium purpureum</name>
    <name type="common">Slime mold</name>
    <dbReference type="NCBI Taxonomy" id="5786"/>
    <lineage>
        <taxon>Eukaryota</taxon>
        <taxon>Amoebozoa</taxon>
        <taxon>Evosea</taxon>
        <taxon>Eumycetozoa</taxon>
        <taxon>Dictyostelia</taxon>
        <taxon>Dictyosteliales</taxon>
        <taxon>Dictyosteliaceae</taxon>
        <taxon>Dictyostelium</taxon>
    </lineage>
</organism>
<dbReference type="InParanoid" id="F0ZA22"/>
<dbReference type="KEGG" id="dpp:DICPUDRAFT_148030"/>
<reference evidence="2" key="1">
    <citation type="journal article" date="2011" name="Genome Biol.">
        <title>Comparative genomics of the social amoebae Dictyostelium discoideum and Dictyostelium purpureum.</title>
        <authorList>
            <consortium name="US DOE Joint Genome Institute (JGI-PGF)"/>
            <person name="Sucgang R."/>
            <person name="Kuo A."/>
            <person name="Tian X."/>
            <person name="Salerno W."/>
            <person name="Parikh A."/>
            <person name="Feasley C.L."/>
            <person name="Dalin E."/>
            <person name="Tu H."/>
            <person name="Huang E."/>
            <person name="Barry K."/>
            <person name="Lindquist E."/>
            <person name="Shapiro H."/>
            <person name="Bruce D."/>
            <person name="Schmutz J."/>
            <person name="Salamov A."/>
            <person name="Fey P."/>
            <person name="Gaudet P."/>
            <person name="Anjard C."/>
            <person name="Babu M.M."/>
            <person name="Basu S."/>
            <person name="Bushmanova Y."/>
            <person name="van der Wel H."/>
            <person name="Katoh-Kurasawa M."/>
            <person name="Dinh C."/>
            <person name="Coutinho P.M."/>
            <person name="Saito T."/>
            <person name="Elias M."/>
            <person name="Schaap P."/>
            <person name="Kay R.R."/>
            <person name="Henrissat B."/>
            <person name="Eichinger L."/>
            <person name="Rivero F."/>
            <person name="Putnam N.H."/>
            <person name="West C.M."/>
            <person name="Loomis W.F."/>
            <person name="Chisholm R.L."/>
            <person name="Shaulsky G."/>
            <person name="Strassmann J.E."/>
            <person name="Queller D.C."/>
            <person name="Kuspa A."/>
            <person name="Grigoriev I.V."/>
        </authorList>
    </citation>
    <scope>NUCLEOTIDE SEQUENCE [LARGE SCALE GENOMIC DNA]</scope>
    <source>
        <strain evidence="2">QSDP1</strain>
    </source>
</reference>
<evidence type="ECO:0000313" key="1">
    <source>
        <dbReference type="EMBL" id="EGC39220.1"/>
    </source>
</evidence>
<dbReference type="EMBL" id="GL870961">
    <property type="protein sequence ID" value="EGC39220.1"/>
    <property type="molecule type" value="Genomic_DNA"/>
</dbReference>
<dbReference type="VEuPathDB" id="AmoebaDB:DICPUDRAFT_148030"/>
<sequence length="53" mass="6206">MNTDIENRNIADLQKVYQRIENLINTTEPRLGENGLYFLNFLNMSDLITFVVT</sequence>